<keyword evidence="2 7" id="KW-0732">Signal</keyword>
<dbReference type="GO" id="GO:0004620">
    <property type="term" value="F:phospholipase activity"/>
    <property type="evidence" value="ECO:0007669"/>
    <property type="project" value="InterPro"/>
</dbReference>
<comment type="function">
    <text evidence="7">Putative phospholipase.</text>
</comment>
<keyword evidence="6" id="KW-0325">Glycoprotein</keyword>
<feature type="non-terminal residue" evidence="8">
    <location>
        <position position="290"/>
    </location>
</feature>
<dbReference type="VEuPathDB" id="TriTrypDB:BSAL_25380"/>
<dbReference type="EMBL" id="CYKH01001800">
    <property type="protein sequence ID" value="CUG90177.1"/>
    <property type="molecule type" value="Genomic_DNA"/>
</dbReference>
<comment type="similarity">
    <text evidence="1 7">Belongs to the phospholipase B-like family.</text>
</comment>
<evidence type="ECO:0000256" key="6">
    <source>
        <dbReference type="ARBA" id="ARBA00023180"/>
    </source>
</evidence>
<evidence type="ECO:0000256" key="5">
    <source>
        <dbReference type="ARBA" id="ARBA00023098"/>
    </source>
</evidence>
<evidence type="ECO:0000256" key="1">
    <source>
        <dbReference type="ARBA" id="ARBA00007835"/>
    </source>
</evidence>
<evidence type="ECO:0000313" key="9">
    <source>
        <dbReference type="Proteomes" id="UP000051952"/>
    </source>
</evidence>
<evidence type="ECO:0000256" key="7">
    <source>
        <dbReference type="RuleBase" id="RU364138"/>
    </source>
</evidence>
<organism evidence="8 9">
    <name type="scientific">Bodo saltans</name>
    <name type="common">Flagellated protozoan</name>
    <dbReference type="NCBI Taxonomy" id="75058"/>
    <lineage>
        <taxon>Eukaryota</taxon>
        <taxon>Discoba</taxon>
        <taxon>Euglenozoa</taxon>
        <taxon>Kinetoplastea</taxon>
        <taxon>Metakinetoplastina</taxon>
        <taxon>Eubodonida</taxon>
        <taxon>Bodonidae</taxon>
        <taxon>Bodo</taxon>
    </lineage>
</organism>
<evidence type="ECO:0000256" key="4">
    <source>
        <dbReference type="ARBA" id="ARBA00022963"/>
    </source>
</evidence>
<gene>
    <name evidence="8" type="ORF">BSAL_25380</name>
</gene>
<keyword evidence="9" id="KW-1185">Reference proteome</keyword>
<proteinExistence type="inferred from homology"/>
<reference evidence="9" key="1">
    <citation type="submission" date="2015-09" db="EMBL/GenBank/DDBJ databases">
        <authorList>
            <consortium name="Pathogen Informatics"/>
        </authorList>
    </citation>
    <scope>NUCLEOTIDE SEQUENCE [LARGE SCALE GENOMIC DNA]</scope>
    <source>
        <strain evidence="9">Lake Konstanz</strain>
    </source>
</reference>
<keyword evidence="5 7" id="KW-0443">Lipid metabolism</keyword>
<dbReference type="InterPro" id="IPR007000">
    <property type="entry name" value="PLipase_B-like"/>
</dbReference>
<evidence type="ECO:0000256" key="3">
    <source>
        <dbReference type="ARBA" id="ARBA00022801"/>
    </source>
</evidence>
<evidence type="ECO:0000313" key="8">
    <source>
        <dbReference type="EMBL" id="CUG90177.1"/>
    </source>
</evidence>
<keyword evidence="3 7" id="KW-0378">Hydrolase</keyword>
<name>A0A0S4JM40_BODSA</name>
<feature type="signal peptide" evidence="7">
    <location>
        <begin position="1"/>
        <end position="18"/>
    </location>
</feature>
<dbReference type="AlphaFoldDB" id="A0A0S4JM40"/>
<evidence type="ECO:0000256" key="2">
    <source>
        <dbReference type="ARBA" id="ARBA00022729"/>
    </source>
</evidence>
<protein>
    <recommendedName>
        <fullName evidence="7">Phospholipase B-like</fullName>
        <ecNumber evidence="7">3.1.1.-</ecNumber>
    </recommendedName>
</protein>
<dbReference type="Gene3D" id="3.60.60.30">
    <property type="match status" value="1"/>
</dbReference>
<dbReference type="GO" id="GO:0009395">
    <property type="term" value="P:phospholipid catabolic process"/>
    <property type="evidence" value="ECO:0007669"/>
    <property type="project" value="TreeGrafter"/>
</dbReference>
<accession>A0A0S4JM40</accession>
<dbReference type="PANTHER" id="PTHR12370:SF3">
    <property type="entry name" value="PHOSPHOLIPASE B-LIKE 2-RELATED"/>
    <property type="match status" value="1"/>
</dbReference>
<dbReference type="OMA" id="FENTIRM"/>
<dbReference type="Pfam" id="PF04916">
    <property type="entry name" value="Phospholip_B"/>
    <property type="match status" value="1"/>
</dbReference>
<sequence>MLQRKPLIFVLLAALAVAAPTPDILSYDAAFNFTWSIWDVVDNATNTSSLHVLPPNTTWANETCIGLVVFNASMYDQGWDYLQVVPNSSTVNMSNYYVGGYGEGYVTHDRIDFVYDSMGIYELTPKAQTWVNEHIAYMEEQSSLQNSTFWVQVSNLLALMQGIADGYSARAKELGTRELNFTQIFYLNFNTEYGDVETAVDDELKEGVHFRATERFQAQMKKRQYRDQHCSAFIKVTSEDLFVSHDTWDIFENTIRMFKTYVMPEATVAYSGMAGLVASGDDWYITSNNL</sequence>
<dbReference type="Proteomes" id="UP000051952">
    <property type="component" value="Unassembled WGS sequence"/>
</dbReference>
<dbReference type="GO" id="GO:0005576">
    <property type="term" value="C:extracellular region"/>
    <property type="evidence" value="ECO:0007669"/>
    <property type="project" value="TreeGrafter"/>
</dbReference>
<feature type="chain" id="PRO_5011329287" description="Phospholipase B-like" evidence="7">
    <location>
        <begin position="19"/>
        <end position="290"/>
    </location>
</feature>
<dbReference type="PANTHER" id="PTHR12370">
    <property type="entry name" value="PHOSPHOLIPASE B-RELATED"/>
    <property type="match status" value="1"/>
</dbReference>
<dbReference type="EC" id="3.1.1.-" evidence="7"/>
<keyword evidence="4 7" id="KW-0442">Lipid degradation</keyword>